<organism evidence="2 3">
    <name type="scientific">Globisporangium ultimum (strain ATCC 200006 / CBS 805.95 / DAOM BR144)</name>
    <name type="common">Pythium ultimum</name>
    <dbReference type="NCBI Taxonomy" id="431595"/>
    <lineage>
        <taxon>Eukaryota</taxon>
        <taxon>Sar</taxon>
        <taxon>Stramenopiles</taxon>
        <taxon>Oomycota</taxon>
        <taxon>Peronosporomycetes</taxon>
        <taxon>Pythiales</taxon>
        <taxon>Pythiaceae</taxon>
        <taxon>Globisporangium</taxon>
    </lineage>
</organism>
<dbReference type="AlphaFoldDB" id="K3WUM7"/>
<dbReference type="InParanoid" id="K3WUM7"/>
<dbReference type="VEuPathDB" id="FungiDB:PYU1_G008657"/>
<sequence>MRSPRTGLGKRGGAAGSESDATTSQGSPTKSVDTTPIKRRTIRKQLFVKGSTIYLQDSEAKVAAVEGNFIRVHYKGQSAESDEWLPINSKELRERIVTISPPRMLVSTTKSTTTK</sequence>
<proteinExistence type="predicted"/>
<accession>K3WUM7</accession>
<evidence type="ECO:0000313" key="2">
    <source>
        <dbReference type="EnsemblProtists" id="PYU1_T008674"/>
    </source>
</evidence>
<dbReference type="EnsemblProtists" id="PYU1_T008674">
    <property type="protein sequence ID" value="PYU1_T008674"/>
    <property type="gene ID" value="PYU1_G008657"/>
</dbReference>
<dbReference type="HOGENOM" id="CLU_2113838_0_0_1"/>
<dbReference type="Proteomes" id="UP000019132">
    <property type="component" value="Unassembled WGS sequence"/>
</dbReference>
<feature type="region of interest" description="Disordered" evidence="1">
    <location>
        <begin position="1"/>
        <end position="39"/>
    </location>
</feature>
<name>K3WUM7_GLOUD</name>
<reference evidence="3" key="1">
    <citation type="journal article" date="2010" name="Genome Biol.">
        <title>Genome sequence of the necrotrophic plant pathogen Pythium ultimum reveals original pathogenicity mechanisms and effector repertoire.</title>
        <authorList>
            <person name="Levesque C.A."/>
            <person name="Brouwer H."/>
            <person name="Cano L."/>
            <person name="Hamilton J.P."/>
            <person name="Holt C."/>
            <person name="Huitema E."/>
            <person name="Raffaele S."/>
            <person name="Robideau G.P."/>
            <person name="Thines M."/>
            <person name="Win J."/>
            <person name="Zerillo M.M."/>
            <person name="Beakes G.W."/>
            <person name="Boore J.L."/>
            <person name="Busam D."/>
            <person name="Dumas B."/>
            <person name="Ferriera S."/>
            <person name="Fuerstenberg S.I."/>
            <person name="Gachon C.M."/>
            <person name="Gaulin E."/>
            <person name="Govers F."/>
            <person name="Grenville-Briggs L."/>
            <person name="Horner N."/>
            <person name="Hostetler J."/>
            <person name="Jiang R.H."/>
            <person name="Johnson J."/>
            <person name="Krajaejun T."/>
            <person name="Lin H."/>
            <person name="Meijer H.J."/>
            <person name="Moore B."/>
            <person name="Morris P."/>
            <person name="Phuntmart V."/>
            <person name="Puiu D."/>
            <person name="Shetty J."/>
            <person name="Stajich J.E."/>
            <person name="Tripathy S."/>
            <person name="Wawra S."/>
            <person name="van West P."/>
            <person name="Whitty B.R."/>
            <person name="Coutinho P.M."/>
            <person name="Henrissat B."/>
            <person name="Martin F."/>
            <person name="Thomas P.D."/>
            <person name="Tyler B.M."/>
            <person name="De Vries R.P."/>
            <person name="Kamoun S."/>
            <person name="Yandell M."/>
            <person name="Tisserat N."/>
            <person name="Buell C.R."/>
        </authorList>
    </citation>
    <scope>NUCLEOTIDE SEQUENCE</scope>
    <source>
        <strain evidence="3">DAOM:BR144</strain>
    </source>
</reference>
<reference evidence="3" key="2">
    <citation type="submission" date="2010-04" db="EMBL/GenBank/DDBJ databases">
        <authorList>
            <person name="Buell R."/>
            <person name="Hamilton J."/>
            <person name="Hostetler J."/>
        </authorList>
    </citation>
    <scope>NUCLEOTIDE SEQUENCE [LARGE SCALE GENOMIC DNA]</scope>
    <source>
        <strain evidence="3">DAOM:BR144</strain>
    </source>
</reference>
<reference evidence="2" key="3">
    <citation type="submission" date="2015-02" db="UniProtKB">
        <authorList>
            <consortium name="EnsemblProtists"/>
        </authorList>
    </citation>
    <scope>IDENTIFICATION</scope>
    <source>
        <strain evidence="2">DAOM BR144</strain>
    </source>
</reference>
<feature type="compositionally biased region" description="Polar residues" evidence="1">
    <location>
        <begin position="19"/>
        <end position="34"/>
    </location>
</feature>
<keyword evidence="3" id="KW-1185">Reference proteome</keyword>
<evidence type="ECO:0000313" key="3">
    <source>
        <dbReference type="Proteomes" id="UP000019132"/>
    </source>
</evidence>
<evidence type="ECO:0000256" key="1">
    <source>
        <dbReference type="SAM" id="MobiDB-lite"/>
    </source>
</evidence>
<dbReference type="EMBL" id="GL376558">
    <property type="status" value="NOT_ANNOTATED_CDS"/>
    <property type="molecule type" value="Genomic_DNA"/>
</dbReference>
<dbReference type="Gene3D" id="2.30.30.140">
    <property type="match status" value="1"/>
</dbReference>
<protein>
    <submittedName>
        <fullName evidence="2">Uncharacterized protein</fullName>
    </submittedName>
</protein>
<dbReference type="STRING" id="431595.K3WUM7"/>